<gene>
    <name evidence="5" type="ORF">WKR92_00530</name>
</gene>
<dbReference type="PANTHER" id="PTHR39181:SF1">
    <property type="entry name" value="TYROSINE-PROTEIN PHOSPHATASE YWQE"/>
    <property type="match status" value="1"/>
</dbReference>
<evidence type="ECO:0000256" key="4">
    <source>
        <dbReference type="ARBA" id="ARBA00051722"/>
    </source>
</evidence>
<keyword evidence="3 5" id="KW-0378">Hydrolase</keyword>
<sequence>MFSIFNKKTSFAIGEILRTDMHSHILPGIDDGADSVDDSIALIDGLIALGYQKLIATPHVISDIHPNTPDSIESAWQLLQAELNEKGGYTIPISFAAEYMLDENFPTLIEGEKLLTMGNNIVLIETMFMDTPPNLENILFQLQTHGYQPLLAHPERYHYVDKSFSRLEPFMDRNCLLQCNALSFIGYYGRREQDLALRMLDAKMIDFIGSDMHHTRHLKNMQHFTVPSKVAGQLEAIEYKNQTL</sequence>
<dbReference type="InterPro" id="IPR016195">
    <property type="entry name" value="Pol/histidinol_Pase-like"/>
</dbReference>
<comment type="catalytic activity">
    <reaction evidence="4">
        <text>O-phospho-L-tyrosyl-[protein] + H2O = L-tyrosyl-[protein] + phosphate</text>
        <dbReference type="Rhea" id="RHEA:10684"/>
        <dbReference type="Rhea" id="RHEA-COMP:10136"/>
        <dbReference type="Rhea" id="RHEA-COMP:20101"/>
        <dbReference type="ChEBI" id="CHEBI:15377"/>
        <dbReference type="ChEBI" id="CHEBI:43474"/>
        <dbReference type="ChEBI" id="CHEBI:46858"/>
        <dbReference type="ChEBI" id="CHEBI:61978"/>
        <dbReference type="EC" id="3.1.3.48"/>
    </reaction>
</comment>
<dbReference type="Gene3D" id="3.20.20.140">
    <property type="entry name" value="Metal-dependent hydrolases"/>
    <property type="match status" value="1"/>
</dbReference>
<name>A0ABV5C9U3_9SPHI</name>
<dbReference type="EMBL" id="JBBVGT010000001">
    <property type="protein sequence ID" value="MFB5944306.1"/>
    <property type="molecule type" value="Genomic_DNA"/>
</dbReference>
<evidence type="ECO:0000256" key="3">
    <source>
        <dbReference type="ARBA" id="ARBA00022801"/>
    </source>
</evidence>
<dbReference type="SUPFAM" id="SSF89550">
    <property type="entry name" value="PHP domain-like"/>
    <property type="match status" value="1"/>
</dbReference>
<dbReference type="InterPro" id="IPR016667">
    <property type="entry name" value="Caps_polysacc_synth_CpsB/CapC"/>
</dbReference>
<dbReference type="PANTHER" id="PTHR39181">
    <property type="entry name" value="TYROSINE-PROTEIN PHOSPHATASE YWQE"/>
    <property type="match status" value="1"/>
</dbReference>
<evidence type="ECO:0000256" key="2">
    <source>
        <dbReference type="ARBA" id="ARBA00013064"/>
    </source>
</evidence>
<dbReference type="EC" id="3.1.3.48" evidence="2"/>
<proteinExistence type="inferred from homology"/>
<reference evidence="5 6" key="1">
    <citation type="submission" date="2024-04" db="EMBL/GenBank/DDBJ databases">
        <title>Albibacterium profundi sp. nov., isolated from sediment of the Challenger Deep of Mariana Trench.</title>
        <authorList>
            <person name="Wang Y."/>
        </authorList>
    </citation>
    <scope>NUCLEOTIDE SEQUENCE [LARGE SCALE GENOMIC DNA]</scope>
    <source>
        <strain evidence="5 6">RHL897</strain>
    </source>
</reference>
<evidence type="ECO:0000313" key="6">
    <source>
        <dbReference type="Proteomes" id="UP001580928"/>
    </source>
</evidence>
<dbReference type="Pfam" id="PF19567">
    <property type="entry name" value="CpsB_CapC"/>
    <property type="match status" value="1"/>
</dbReference>
<accession>A0ABV5C9U3</accession>
<evidence type="ECO:0000256" key="1">
    <source>
        <dbReference type="ARBA" id="ARBA00005750"/>
    </source>
</evidence>
<evidence type="ECO:0000313" key="5">
    <source>
        <dbReference type="EMBL" id="MFB5944306.1"/>
    </source>
</evidence>
<organism evidence="5 6">
    <name type="scientific">Albibacterium profundi</name>
    <dbReference type="NCBI Taxonomy" id="3134906"/>
    <lineage>
        <taxon>Bacteria</taxon>
        <taxon>Pseudomonadati</taxon>
        <taxon>Bacteroidota</taxon>
        <taxon>Sphingobacteriia</taxon>
        <taxon>Sphingobacteriales</taxon>
        <taxon>Sphingobacteriaceae</taxon>
        <taxon>Albibacterium</taxon>
    </lineage>
</organism>
<dbReference type="Proteomes" id="UP001580928">
    <property type="component" value="Unassembled WGS sequence"/>
</dbReference>
<comment type="similarity">
    <text evidence="1">Belongs to the metallo-dependent hydrolases superfamily. CpsB/CapC family.</text>
</comment>
<keyword evidence="6" id="KW-1185">Reference proteome</keyword>
<dbReference type="RefSeq" id="WP_375555887.1">
    <property type="nucleotide sequence ID" value="NZ_JBBVGT010000001.1"/>
</dbReference>
<dbReference type="PIRSF" id="PIRSF016557">
    <property type="entry name" value="Caps_synth_CpsB"/>
    <property type="match status" value="1"/>
</dbReference>
<protein>
    <recommendedName>
        <fullName evidence="2">protein-tyrosine-phosphatase</fullName>
        <ecNumber evidence="2">3.1.3.48</ecNumber>
    </recommendedName>
</protein>
<comment type="caution">
    <text evidence="5">The sequence shown here is derived from an EMBL/GenBank/DDBJ whole genome shotgun (WGS) entry which is preliminary data.</text>
</comment>
<dbReference type="GO" id="GO:0004725">
    <property type="term" value="F:protein tyrosine phosphatase activity"/>
    <property type="evidence" value="ECO:0007669"/>
    <property type="project" value="UniProtKB-EC"/>
</dbReference>